<name>A0A0N4XIK7_NIPBR</name>
<sequence length="239" mass="27862">MSSYVLTFHHPKGEEASVHAKSLLICNTHGAPGTRVHIVLYVGPKEICEMKIQRVTADGELADVLLDLTPGTELLKGIEETLASLLDLVKRRIRTTDRDELRFQRIENMVVEIRERLLAQDGRLEFHYATAAKVTELRTAIEEPIKFMRLLEKEVFKDSRDKLLQTIDERKSVDRIKFLQASLYKFYNVPHTLRDALWRRVKSSLNSKARKRRRDQRNQVGQREADEKTDPVEMPLRRF</sequence>
<organism evidence="4">
    <name type="scientific">Nippostrongylus brasiliensis</name>
    <name type="common">Rat hookworm</name>
    <dbReference type="NCBI Taxonomy" id="27835"/>
    <lineage>
        <taxon>Eukaryota</taxon>
        <taxon>Metazoa</taxon>
        <taxon>Ecdysozoa</taxon>
        <taxon>Nematoda</taxon>
        <taxon>Chromadorea</taxon>
        <taxon>Rhabditida</taxon>
        <taxon>Rhabditina</taxon>
        <taxon>Rhabditomorpha</taxon>
        <taxon>Strongyloidea</taxon>
        <taxon>Heligmosomidae</taxon>
        <taxon>Nippostrongylus</taxon>
    </lineage>
</organism>
<accession>A0A0N4XIK7</accession>
<feature type="region of interest" description="Disordered" evidence="1">
    <location>
        <begin position="208"/>
        <end position="239"/>
    </location>
</feature>
<keyword evidence="3" id="KW-1185">Reference proteome</keyword>
<dbReference type="Proteomes" id="UP000271162">
    <property type="component" value="Unassembled WGS sequence"/>
</dbReference>
<evidence type="ECO:0000313" key="2">
    <source>
        <dbReference type="EMBL" id="VDL65949.1"/>
    </source>
</evidence>
<dbReference type="EMBL" id="UYSL01002630">
    <property type="protein sequence ID" value="VDL65949.1"/>
    <property type="molecule type" value="Genomic_DNA"/>
</dbReference>
<reference evidence="4" key="1">
    <citation type="submission" date="2017-02" db="UniProtKB">
        <authorList>
            <consortium name="WormBaseParasite"/>
        </authorList>
    </citation>
    <scope>IDENTIFICATION</scope>
</reference>
<dbReference type="WBParaSite" id="NBR_0000235901-mRNA-1">
    <property type="protein sequence ID" value="NBR_0000235901-mRNA-1"/>
    <property type="gene ID" value="NBR_0000235901"/>
</dbReference>
<protein>
    <submittedName>
        <fullName evidence="2 4">Uncharacterized protein</fullName>
    </submittedName>
</protein>
<evidence type="ECO:0000256" key="1">
    <source>
        <dbReference type="SAM" id="MobiDB-lite"/>
    </source>
</evidence>
<gene>
    <name evidence="2" type="ORF">NBR_LOCUS2360</name>
</gene>
<evidence type="ECO:0000313" key="3">
    <source>
        <dbReference type="Proteomes" id="UP000271162"/>
    </source>
</evidence>
<reference evidence="2 3" key="2">
    <citation type="submission" date="2018-11" db="EMBL/GenBank/DDBJ databases">
        <authorList>
            <consortium name="Pathogen Informatics"/>
        </authorList>
    </citation>
    <scope>NUCLEOTIDE SEQUENCE [LARGE SCALE GENOMIC DNA]</scope>
</reference>
<evidence type="ECO:0000313" key="4">
    <source>
        <dbReference type="WBParaSite" id="NBR_0000235901-mRNA-1"/>
    </source>
</evidence>
<dbReference type="AlphaFoldDB" id="A0A0N4XIK7"/>
<proteinExistence type="predicted"/>